<feature type="region of interest" description="Disordered" evidence="6">
    <location>
        <begin position="258"/>
        <end position="283"/>
    </location>
</feature>
<evidence type="ECO:0000256" key="5">
    <source>
        <dbReference type="PROSITE-ProRule" id="PRU00104"/>
    </source>
</evidence>
<evidence type="ECO:0000313" key="9">
    <source>
        <dbReference type="Proteomes" id="UP000518266"/>
    </source>
</evidence>
<evidence type="ECO:0000256" key="3">
    <source>
        <dbReference type="ARBA" id="ARBA00022679"/>
    </source>
</evidence>
<dbReference type="SUPFAM" id="SSF56204">
    <property type="entry name" value="Hect, E3 ligase catalytic domain"/>
    <property type="match status" value="1"/>
</dbReference>
<proteinExistence type="predicted"/>
<keyword evidence="3" id="KW-0808">Transferase</keyword>
<feature type="domain" description="HECT" evidence="7">
    <location>
        <begin position="680"/>
        <end position="744"/>
    </location>
</feature>
<comment type="caution">
    <text evidence="5">Lacks conserved residue(s) required for the propagation of feature annotation.</text>
</comment>
<dbReference type="OrthoDB" id="8068875at2759"/>
<dbReference type="GO" id="GO:0006511">
    <property type="term" value="P:ubiquitin-dependent protein catabolic process"/>
    <property type="evidence" value="ECO:0007669"/>
    <property type="project" value="TreeGrafter"/>
</dbReference>
<gene>
    <name evidence="8" type="ORF">F7725_029173</name>
</gene>
<dbReference type="InterPro" id="IPR044611">
    <property type="entry name" value="E3A/B/C-like"/>
</dbReference>
<evidence type="ECO:0000259" key="7">
    <source>
        <dbReference type="PROSITE" id="PS50237"/>
    </source>
</evidence>
<evidence type="ECO:0000256" key="4">
    <source>
        <dbReference type="ARBA" id="ARBA00022786"/>
    </source>
</evidence>
<evidence type="ECO:0000256" key="6">
    <source>
        <dbReference type="SAM" id="MobiDB-lite"/>
    </source>
</evidence>
<comment type="caution">
    <text evidence="8">The sequence shown here is derived from an EMBL/GenBank/DDBJ whole genome shotgun (WGS) entry which is preliminary data.</text>
</comment>
<dbReference type="Gene3D" id="3.30.2160.10">
    <property type="entry name" value="Hect, E3 ligase catalytic domain"/>
    <property type="match status" value="1"/>
</dbReference>
<evidence type="ECO:0000313" key="8">
    <source>
        <dbReference type="EMBL" id="KAF3836615.1"/>
    </source>
</evidence>
<dbReference type="EC" id="2.3.2.26" evidence="2"/>
<reference evidence="8 9" key="1">
    <citation type="submission" date="2020-03" db="EMBL/GenBank/DDBJ databases">
        <title>Dissostichus mawsoni Genome sequencing and assembly.</title>
        <authorList>
            <person name="Park H."/>
        </authorList>
    </citation>
    <scope>NUCLEOTIDE SEQUENCE [LARGE SCALE GENOMIC DNA]</scope>
    <source>
        <strain evidence="8">DM0001</strain>
        <tissue evidence="8">Muscle</tissue>
    </source>
</reference>
<dbReference type="InterPro" id="IPR000569">
    <property type="entry name" value="HECT_dom"/>
</dbReference>
<dbReference type="EMBL" id="JAAKFY010000024">
    <property type="protein sequence ID" value="KAF3836615.1"/>
    <property type="molecule type" value="Genomic_DNA"/>
</dbReference>
<dbReference type="AlphaFoldDB" id="A0A7J5XHP9"/>
<feature type="domain" description="HECT" evidence="7">
    <location>
        <begin position="554"/>
        <end position="678"/>
    </location>
</feature>
<dbReference type="PANTHER" id="PTHR45700:SF2">
    <property type="entry name" value="UBIQUITIN-PROTEIN LIGASE E3C"/>
    <property type="match status" value="1"/>
</dbReference>
<evidence type="ECO:0000256" key="1">
    <source>
        <dbReference type="ARBA" id="ARBA00000885"/>
    </source>
</evidence>
<keyword evidence="9" id="KW-1185">Reference proteome</keyword>
<keyword evidence="4 5" id="KW-0833">Ubl conjugation pathway</keyword>
<name>A0A7J5XHP9_DISMA</name>
<dbReference type="Gene3D" id="3.90.1750.10">
    <property type="entry name" value="Hect, E3 ligase catalytic domains"/>
    <property type="match status" value="2"/>
</dbReference>
<evidence type="ECO:0000256" key="2">
    <source>
        <dbReference type="ARBA" id="ARBA00012485"/>
    </source>
</evidence>
<comment type="catalytic activity">
    <reaction evidence="1">
        <text>S-ubiquitinyl-[E2 ubiquitin-conjugating enzyme]-L-cysteine + [acceptor protein]-L-lysine = [E2 ubiquitin-conjugating enzyme]-L-cysteine + N(6)-ubiquitinyl-[acceptor protein]-L-lysine.</text>
        <dbReference type="EC" id="2.3.2.26"/>
    </reaction>
</comment>
<dbReference type="GO" id="GO:0000209">
    <property type="term" value="P:protein polyubiquitination"/>
    <property type="evidence" value="ECO:0007669"/>
    <property type="project" value="InterPro"/>
</dbReference>
<dbReference type="GO" id="GO:0061630">
    <property type="term" value="F:ubiquitin protein ligase activity"/>
    <property type="evidence" value="ECO:0007669"/>
    <property type="project" value="UniProtKB-EC"/>
</dbReference>
<dbReference type="Pfam" id="PF00632">
    <property type="entry name" value="HECT"/>
    <property type="match status" value="2"/>
</dbReference>
<organism evidence="8 9">
    <name type="scientific">Dissostichus mawsoni</name>
    <name type="common">Antarctic cod</name>
    <dbReference type="NCBI Taxonomy" id="36200"/>
    <lineage>
        <taxon>Eukaryota</taxon>
        <taxon>Metazoa</taxon>
        <taxon>Chordata</taxon>
        <taxon>Craniata</taxon>
        <taxon>Vertebrata</taxon>
        <taxon>Euteleostomi</taxon>
        <taxon>Actinopterygii</taxon>
        <taxon>Neopterygii</taxon>
        <taxon>Teleostei</taxon>
        <taxon>Neoteleostei</taxon>
        <taxon>Acanthomorphata</taxon>
        <taxon>Eupercaria</taxon>
        <taxon>Perciformes</taxon>
        <taxon>Notothenioidei</taxon>
        <taxon>Nototheniidae</taxon>
        <taxon>Dissostichus</taxon>
    </lineage>
</organism>
<dbReference type="InterPro" id="IPR035983">
    <property type="entry name" value="Hect_E3_ubiquitin_ligase"/>
</dbReference>
<sequence length="756" mass="85567">MFSFEGVFKTRPNVSLGGARGEIVSAAPHARRKKEKRDAGGGTQRVLDGPNLCLLSRQLIFFYRQSVDAHRLIWLCQNLVKHSSQFVKLLVGPQRQTCMFQIKRILGFCCRLLQNCRDDSLNVTVPMRMLDIFSSEKTYLPVIPDANYVASLLEQILHYMVQTGYYKSLFILVNHRLPSSLEYSDAPSIPMATTLLEHILKPLHFNYSSCTTGARSFTSSSRLFPMSVSLFPSKPSSVPCRPSARLHQHRSLLPLLPVSESSGRPEVSSDSEDDDTGIHPKTKQHQTNALLNLVWRDSASEEVFTMMALLYSLAFNARFLRHLWHLIITMTTKMITGSMVPLLQLISRGSPMSFEDSNRIIPLFYLFSSLFSHSLISTQSSMMPFSLLELVSLSRCLRDACLGIIKLAYPETKTGYREEYVAAFRSVGVKTNTAVQQRILAEQKRWVQLFKVITNLVKMVTQLYVPSARHVWRTRRMGRIGPLQSTLDVGLEPPQLSVSEERHLAILTELPFVVPFEERVKIFQRLIYADKRDVQGDGPFPDGISVTIRRNYIYEDAYDKLSPENVHLLNAHGLDEAGIDGGGIFREFLNELLKSGFNPNQGFFKTTNEGLLDADGRALYENMLVELPFAGFFLSKLLGTSAEVDIHHLASLDPEMYRNLLFLKSYEEDVEELGLNFTIIRSHCLAFRQGLANVVNLEWLRMFDQQEIQLFVRVWITYLTLSPPSPPSGGYTATHPVIETFWEAGEGGNSWGKSAS</sequence>
<dbReference type="PROSITE" id="PS50237">
    <property type="entry name" value="HECT"/>
    <property type="match status" value="2"/>
</dbReference>
<protein>
    <recommendedName>
        <fullName evidence="2">HECT-type E3 ubiquitin transferase</fullName>
        <ecNumber evidence="2">2.3.2.26</ecNumber>
    </recommendedName>
</protein>
<dbReference type="PANTHER" id="PTHR45700">
    <property type="entry name" value="UBIQUITIN-PROTEIN LIGASE E3C"/>
    <property type="match status" value="1"/>
</dbReference>
<accession>A0A7J5XHP9</accession>
<dbReference type="SMART" id="SM00119">
    <property type="entry name" value="HECTc"/>
    <property type="match status" value="1"/>
</dbReference>
<dbReference type="Proteomes" id="UP000518266">
    <property type="component" value="Unassembled WGS sequence"/>
</dbReference>